<reference evidence="1 2" key="1">
    <citation type="submission" date="2023-03" db="EMBL/GenBank/DDBJ databases">
        <title>Isolation and description of six Streptomyces strains from soil environments, able to metabolize different microbial glucans.</title>
        <authorList>
            <person name="Widen T."/>
            <person name="Larsbrink J."/>
        </authorList>
    </citation>
    <scope>NUCLEOTIDE SEQUENCE [LARGE SCALE GENOMIC DNA]</scope>
    <source>
        <strain evidence="1 2">Mut2</strain>
    </source>
</reference>
<evidence type="ECO:0000313" key="1">
    <source>
        <dbReference type="EMBL" id="WLQ40796.1"/>
    </source>
</evidence>
<gene>
    <name evidence="1" type="ORF">P8A22_12875</name>
</gene>
<organism evidence="1 2">
    <name type="scientific">Streptomyces laculatispora</name>
    <dbReference type="NCBI Taxonomy" id="887464"/>
    <lineage>
        <taxon>Bacteria</taxon>
        <taxon>Bacillati</taxon>
        <taxon>Actinomycetota</taxon>
        <taxon>Actinomycetes</taxon>
        <taxon>Kitasatosporales</taxon>
        <taxon>Streptomycetaceae</taxon>
        <taxon>Streptomyces</taxon>
    </lineage>
</organism>
<keyword evidence="2" id="KW-1185">Reference proteome</keyword>
<proteinExistence type="predicted"/>
<name>A0ABY9I2P6_9ACTN</name>
<sequence length="67" mass="7238">MDEETQRPETAGTEGVVCALCGTGAGSDNAPPTWICSVENGSLSYFCDNCARTHIRAIESRLDSAWW</sequence>
<evidence type="ECO:0000313" key="2">
    <source>
        <dbReference type="Proteomes" id="UP001229952"/>
    </source>
</evidence>
<dbReference type="RefSeq" id="WP_306087235.1">
    <property type="nucleotide sequence ID" value="NZ_CP120992.1"/>
</dbReference>
<dbReference type="EMBL" id="CP120992">
    <property type="protein sequence ID" value="WLQ40796.1"/>
    <property type="molecule type" value="Genomic_DNA"/>
</dbReference>
<dbReference type="Proteomes" id="UP001229952">
    <property type="component" value="Chromosome"/>
</dbReference>
<accession>A0ABY9I2P6</accession>
<protein>
    <submittedName>
        <fullName evidence="1">Uncharacterized protein</fullName>
    </submittedName>
</protein>